<proteinExistence type="inferred from homology"/>
<evidence type="ECO:0000256" key="7">
    <source>
        <dbReference type="RuleBase" id="RU366058"/>
    </source>
</evidence>
<dbReference type="RefSeq" id="WP_125173430.1">
    <property type="nucleotide sequence ID" value="NZ_JAPJOD010000061.1"/>
</dbReference>
<feature type="transmembrane region" description="Helical" evidence="7">
    <location>
        <begin position="48"/>
        <end position="69"/>
    </location>
</feature>
<evidence type="ECO:0000256" key="5">
    <source>
        <dbReference type="ARBA" id="ARBA00022989"/>
    </source>
</evidence>
<dbReference type="Pfam" id="PF09335">
    <property type="entry name" value="VTT_dom"/>
    <property type="match status" value="1"/>
</dbReference>
<feature type="transmembrane region" description="Helical" evidence="7">
    <location>
        <begin position="228"/>
        <end position="246"/>
    </location>
</feature>
<evidence type="ECO:0000256" key="4">
    <source>
        <dbReference type="ARBA" id="ARBA00022692"/>
    </source>
</evidence>
<feature type="transmembrane region" description="Helical" evidence="7">
    <location>
        <begin position="81"/>
        <end position="99"/>
    </location>
</feature>
<comment type="caution">
    <text evidence="10">The sequence shown here is derived from an EMBL/GenBank/DDBJ whole genome shotgun (WGS) entry which is preliminary data.</text>
</comment>
<dbReference type="InterPro" id="IPR015414">
    <property type="entry name" value="TMEM64"/>
</dbReference>
<evidence type="ECO:0000256" key="3">
    <source>
        <dbReference type="ARBA" id="ARBA00022475"/>
    </source>
</evidence>
<accession>A0A3R8PC60</accession>
<dbReference type="InterPro" id="IPR032816">
    <property type="entry name" value="VTT_dom"/>
</dbReference>
<evidence type="ECO:0000259" key="9">
    <source>
        <dbReference type="Pfam" id="PF09335"/>
    </source>
</evidence>
<evidence type="ECO:0000313" key="11">
    <source>
        <dbReference type="Proteomes" id="UP000276526"/>
    </source>
</evidence>
<dbReference type="GO" id="GO:0005886">
    <property type="term" value="C:plasma membrane"/>
    <property type="evidence" value="ECO:0007669"/>
    <property type="project" value="UniProtKB-SubCell"/>
</dbReference>
<feature type="region of interest" description="Disordered" evidence="8">
    <location>
        <begin position="1"/>
        <end position="24"/>
    </location>
</feature>
<name>A0A3R8PC60_9CORY</name>
<feature type="transmembrane region" description="Helical" evidence="7">
    <location>
        <begin position="111"/>
        <end position="136"/>
    </location>
</feature>
<evidence type="ECO:0000256" key="1">
    <source>
        <dbReference type="ARBA" id="ARBA00004651"/>
    </source>
</evidence>
<keyword evidence="4 7" id="KW-0812">Transmembrane</keyword>
<dbReference type="Proteomes" id="UP000276526">
    <property type="component" value="Unassembled WGS sequence"/>
</dbReference>
<keyword evidence="6 7" id="KW-0472">Membrane</keyword>
<protein>
    <recommendedName>
        <fullName evidence="7">TVP38/TMEM64 family membrane protein</fullName>
    </recommendedName>
</protein>
<dbReference type="EMBL" id="PQNK01000011">
    <property type="protein sequence ID" value="RRO86224.1"/>
    <property type="molecule type" value="Genomic_DNA"/>
</dbReference>
<evidence type="ECO:0000256" key="8">
    <source>
        <dbReference type="SAM" id="MobiDB-lite"/>
    </source>
</evidence>
<evidence type="ECO:0000313" key="10">
    <source>
        <dbReference type="EMBL" id="RRO86224.1"/>
    </source>
</evidence>
<dbReference type="PANTHER" id="PTHR12677">
    <property type="entry name" value="GOLGI APPARATUS MEMBRANE PROTEIN TVP38-RELATED"/>
    <property type="match status" value="1"/>
</dbReference>
<sequence length="265" mass="27789">MTDRDDGTAGTGGSPDPRDPVPRRRTGWTRRLRWAATTWGRVPTRMRILGLVAVIVLVVVVVLVPVPAVGDIRDTVRRTGAWAPAVYLVAMVLFTQVPFPRTVWTVSAGVLFGPVLGCAAALSGLLASATVSLVIVRSAARSVVRRTGRGRAPGRLAVLADILEERGWVAVLGLRMVPAVPFSLLNYACGVSTVPALPYLAATVAGSAPGTVVTVLATDALATDGDPRILGVSALLAVVGVVLTVRESRVIRARARQRTRPGDGV</sequence>
<reference evidence="10 11" key="1">
    <citation type="submission" date="2018-01" db="EMBL/GenBank/DDBJ databases">
        <title>Twenty Corynebacterium bovis Genomes.</title>
        <authorList>
            <person name="Gulvik C.A."/>
        </authorList>
    </citation>
    <scope>NUCLEOTIDE SEQUENCE [LARGE SCALE GENOMIC DNA]</scope>
    <source>
        <strain evidence="10 11">F6900</strain>
    </source>
</reference>
<organism evidence="10 11">
    <name type="scientific">Corynebacterium bovis</name>
    <dbReference type="NCBI Taxonomy" id="36808"/>
    <lineage>
        <taxon>Bacteria</taxon>
        <taxon>Bacillati</taxon>
        <taxon>Actinomycetota</taxon>
        <taxon>Actinomycetes</taxon>
        <taxon>Mycobacteriales</taxon>
        <taxon>Corynebacteriaceae</taxon>
        <taxon>Corynebacterium</taxon>
    </lineage>
</organism>
<evidence type="ECO:0000256" key="2">
    <source>
        <dbReference type="ARBA" id="ARBA00008640"/>
    </source>
</evidence>
<comment type="subcellular location">
    <subcellularLocation>
        <location evidence="1 7">Cell membrane</location>
        <topology evidence="1 7">Multi-pass membrane protein</topology>
    </subcellularLocation>
</comment>
<gene>
    <name evidence="10" type="ORF">CXF48_07315</name>
</gene>
<comment type="similarity">
    <text evidence="2 7">Belongs to the TVP38/TMEM64 family.</text>
</comment>
<keyword evidence="3 7" id="KW-1003">Cell membrane</keyword>
<feature type="domain" description="VTT" evidence="9">
    <location>
        <begin position="99"/>
        <end position="218"/>
    </location>
</feature>
<keyword evidence="5 7" id="KW-1133">Transmembrane helix</keyword>
<feature type="transmembrane region" description="Helical" evidence="7">
    <location>
        <begin position="184"/>
        <end position="208"/>
    </location>
</feature>
<dbReference type="PANTHER" id="PTHR12677:SF59">
    <property type="entry name" value="GOLGI APPARATUS MEMBRANE PROTEIN TVP38-RELATED"/>
    <property type="match status" value="1"/>
</dbReference>
<evidence type="ECO:0000256" key="6">
    <source>
        <dbReference type="ARBA" id="ARBA00023136"/>
    </source>
</evidence>
<dbReference type="AlphaFoldDB" id="A0A3R8PC60"/>